<evidence type="ECO:0000313" key="1">
    <source>
        <dbReference type="EMBL" id="PER45203.1"/>
    </source>
</evidence>
<evidence type="ECO:0008006" key="3">
    <source>
        <dbReference type="Google" id="ProtNLM"/>
    </source>
</evidence>
<protein>
    <recommendedName>
        <fullName evidence="3">Peptidase M48 domain-containing protein</fullName>
    </recommendedName>
</protein>
<dbReference type="AlphaFoldDB" id="A0ABD6RX55"/>
<sequence>MNVEAMNIDEESDGYLITMNFDIDLQMELMCELTSSYLYSLHSNIKKGEVLDQYIYMSENLLYLVNKNALLEKIESERMNGQDEKEGIVLDAKDITHKEHITTDLLEAGMSFIIGHEIGHHILKHTESDATPDRKRLEEFEADNFGLDLVIKGLKRREKNYLFAPLMVILMLALAEAKPDEPSEEHPSLKDRYLNLLSRLSEYNKDLAQELQQNFQRLAAWIYKGPIFSSQKDYWDTKWWV</sequence>
<dbReference type="Proteomes" id="UP000219897">
    <property type="component" value="Unassembled WGS sequence"/>
</dbReference>
<proteinExistence type="predicted"/>
<dbReference type="EMBL" id="NTYF01000134">
    <property type="protein sequence ID" value="PER45203.1"/>
    <property type="molecule type" value="Genomic_DNA"/>
</dbReference>
<accession>A0ABD6RX55</accession>
<comment type="caution">
    <text evidence="1">The sequence shown here is derived from an EMBL/GenBank/DDBJ whole genome shotgun (WGS) entry which is preliminary data.</text>
</comment>
<name>A0ABD6RX55_BACTU</name>
<evidence type="ECO:0000313" key="2">
    <source>
        <dbReference type="Proteomes" id="UP000219897"/>
    </source>
</evidence>
<reference evidence="1 2" key="1">
    <citation type="submission" date="2017-09" db="EMBL/GenBank/DDBJ databases">
        <title>Large-scale bioinformatics analysis of Bacillus genomes uncovers conserved roles of natural products in bacterial physiology.</title>
        <authorList>
            <consortium name="Agbiome Team Llc"/>
            <person name="Bleich R.M."/>
            <person name="Kirk G.J."/>
            <person name="Santa Maria K.C."/>
            <person name="Allen S.E."/>
            <person name="Farag S."/>
            <person name="Shank E.A."/>
            <person name="Bowers A."/>
        </authorList>
    </citation>
    <scope>NUCLEOTIDE SEQUENCE [LARGE SCALE GENOMIC DNA]</scope>
    <source>
        <strain evidence="1 2">AFS005140</strain>
    </source>
</reference>
<gene>
    <name evidence="1" type="ORF">CN495_27440</name>
</gene>
<dbReference type="RefSeq" id="WP_098222831.1">
    <property type="nucleotide sequence ID" value="NZ_NUUZ01000117.1"/>
</dbReference>
<organism evidence="1 2">
    <name type="scientific">Bacillus thuringiensis</name>
    <dbReference type="NCBI Taxonomy" id="1428"/>
    <lineage>
        <taxon>Bacteria</taxon>
        <taxon>Bacillati</taxon>
        <taxon>Bacillota</taxon>
        <taxon>Bacilli</taxon>
        <taxon>Bacillales</taxon>
        <taxon>Bacillaceae</taxon>
        <taxon>Bacillus</taxon>
        <taxon>Bacillus cereus group</taxon>
    </lineage>
</organism>